<dbReference type="EMBL" id="AFRZ01000001">
    <property type="protein sequence ID" value="EHP28549.1"/>
    <property type="molecule type" value="Genomic_DNA"/>
</dbReference>
<dbReference type="InterPro" id="IPR035965">
    <property type="entry name" value="PAS-like_dom_sf"/>
</dbReference>
<dbReference type="Proteomes" id="UP000006431">
    <property type="component" value="Unassembled WGS sequence"/>
</dbReference>
<dbReference type="eggNOG" id="COG4191">
    <property type="taxonomic scope" value="Bacteria"/>
</dbReference>
<dbReference type="STRING" id="929558.SMGD1_0022"/>
<keyword evidence="11" id="KW-0902">Two-component regulatory system</keyword>
<dbReference type="SUPFAM" id="SSF55785">
    <property type="entry name" value="PYP-like sensor domain (PAS domain)"/>
    <property type="match status" value="1"/>
</dbReference>
<dbReference type="InterPro" id="IPR005467">
    <property type="entry name" value="His_kinase_dom"/>
</dbReference>
<accession>B6BL96</accession>
<evidence type="ECO:0000256" key="2">
    <source>
        <dbReference type="ARBA" id="ARBA00004141"/>
    </source>
</evidence>
<dbReference type="SMART" id="SM00387">
    <property type="entry name" value="HATPase_c"/>
    <property type="match status" value="1"/>
</dbReference>
<dbReference type="PROSITE" id="PS50112">
    <property type="entry name" value="PAS"/>
    <property type="match status" value="1"/>
</dbReference>
<keyword evidence="8 16" id="KW-0418">Kinase</keyword>
<dbReference type="Pfam" id="PF02518">
    <property type="entry name" value="HATPase_c"/>
    <property type="match status" value="1"/>
</dbReference>
<evidence type="ECO:0000256" key="3">
    <source>
        <dbReference type="ARBA" id="ARBA00012438"/>
    </source>
</evidence>
<evidence type="ECO:0000256" key="12">
    <source>
        <dbReference type="ARBA" id="ARBA00023136"/>
    </source>
</evidence>
<evidence type="ECO:0000256" key="9">
    <source>
        <dbReference type="ARBA" id="ARBA00022840"/>
    </source>
</evidence>
<accession>H1FRJ6</accession>
<dbReference type="SUPFAM" id="SSF55874">
    <property type="entry name" value="ATPase domain of HSP90 chaperone/DNA topoisomerase II/histidine kinase"/>
    <property type="match status" value="1"/>
</dbReference>
<dbReference type="GO" id="GO:0000155">
    <property type="term" value="F:phosphorelay sensor kinase activity"/>
    <property type="evidence" value="ECO:0007669"/>
    <property type="project" value="InterPro"/>
</dbReference>
<dbReference type="InterPro" id="IPR036890">
    <property type="entry name" value="HATPase_C_sf"/>
</dbReference>
<comment type="subcellular location">
    <subcellularLocation>
        <location evidence="2">Membrane</location>
        <topology evidence="2">Multi-pass membrane protein</topology>
    </subcellularLocation>
</comment>
<feature type="transmembrane region" description="Helical" evidence="13">
    <location>
        <begin position="14"/>
        <end position="32"/>
    </location>
</feature>
<evidence type="ECO:0000256" key="1">
    <source>
        <dbReference type="ARBA" id="ARBA00000085"/>
    </source>
</evidence>
<keyword evidence="7" id="KW-0547">Nucleotide-binding</keyword>
<evidence type="ECO:0000256" key="13">
    <source>
        <dbReference type="SAM" id="Phobius"/>
    </source>
</evidence>
<dbReference type="PANTHER" id="PTHR43065">
    <property type="entry name" value="SENSOR HISTIDINE KINASE"/>
    <property type="match status" value="1"/>
</dbReference>
<evidence type="ECO:0000256" key="6">
    <source>
        <dbReference type="ARBA" id="ARBA00022692"/>
    </source>
</evidence>
<keyword evidence="10 13" id="KW-1133">Transmembrane helix</keyword>
<dbReference type="GO" id="GO:0016020">
    <property type="term" value="C:membrane"/>
    <property type="evidence" value="ECO:0007669"/>
    <property type="project" value="UniProtKB-SubCell"/>
</dbReference>
<dbReference type="Pfam" id="PF13675">
    <property type="entry name" value="PilJ"/>
    <property type="match status" value="1"/>
</dbReference>
<dbReference type="SMART" id="SM00388">
    <property type="entry name" value="HisKA"/>
    <property type="match status" value="1"/>
</dbReference>
<evidence type="ECO:0000313" key="17">
    <source>
        <dbReference type="Proteomes" id="UP000006431"/>
    </source>
</evidence>
<evidence type="ECO:0000259" key="14">
    <source>
        <dbReference type="PROSITE" id="PS50109"/>
    </source>
</evidence>
<comment type="catalytic activity">
    <reaction evidence="1">
        <text>ATP + protein L-histidine = ADP + protein N-phospho-L-histidine.</text>
        <dbReference type="EC" id="2.7.13.3"/>
    </reaction>
</comment>
<dbReference type="Gene3D" id="3.30.565.10">
    <property type="entry name" value="Histidine kinase-like ATPase, C-terminal domain"/>
    <property type="match status" value="1"/>
</dbReference>
<dbReference type="PRINTS" id="PR00344">
    <property type="entry name" value="BCTRLSENSOR"/>
</dbReference>
<dbReference type="InterPro" id="IPR003661">
    <property type="entry name" value="HisK_dim/P_dom"/>
</dbReference>
<keyword evidence="5" id="KW-0808">Transferase</keyword>
<proteinExistence type="predicted"/>
<sequence>MNGFFTSLTFTKKYVFALSLIAFFSFAAYINLVRLIDSQSNDVKVINISGKQRMLSQKIALFAIHYKTKSLEEMVDLMDSSHSYLLSLEMSDELKKIYYSKPVLLDEKIREYISRGRSFLKHRDGRSLTYILTNSQPLLKDLDTAVSIYQKETEMKTENLKNVELFIFLFISATLLFEALFIFRPANNSEKRKTKELKSQKEYSDIITEINNNAIIAVDGNFNILTFNKSAQNMFGYSAEEMLHTQLLDDRIIPLKYLDRHVKGLKNFMLSGEFNNKNYVFELEGQHKDSKIFPIRISFGSKIEDDSKIVVANIQDITLEKEKDSLIVEQSRFAAMGEMIGNIAHQWRQPLSSISTIATGAKLRYKNNLLSDEELDETFIKIKDHTQHLSKTIDDFRDFFKHDKKIEAFDVCDVVNMSITLTDAMYKDNGINLVLKSGGLKVMLMGSGSELSQVFLNILNNAKDAIKDKKIKNAVVLIEVLSDDEYVVVKIHDNAGGIPDDIKTKIFEPYFTTKHKSQGTGIGLFMSKKIISNHFNGSIEVQNREFVVNDEKYFGAEFSIKIKQTEI</sequence>
<reference evidence="16 17" key="1">
    <citation type="journal article" date="2012" name="Proc. Natl. Acad. Sci. U.S.A.">
        <title>Genome and physiology of a model Epsilonproteobacterium responsible for sulfide detoxification in marine oxygen depletion zones.</title>
        <authorList>
            <person name="Grote J."/>
            <person name="Schott T."/>
            <person name="Bruckner C.G."/>
            <person name="Glockner F.O."/>
            <person name="Jost G."/>
            <person name="Teeling H."/>
            <person name="Labrenz M."/>
            <person name="Jurgens K."/>
        </authorList>
    </citation>
    <scope>NUCLEOTIDE SEQUENCE [LARGE SCALE GENOMIC DNA]</scope>
    <source>
        <strain evidence="16 17">GD1</strain>
    </source>
</reference>
<keyword evidence="6 13" id="KW-0812">Transmembrane</keyword>
<dbReference type="InterPro" id="IPR029095">
    <property type="entry name" value="NarX-like_N"/>
</dbReference>
<organism evidence="16 17">
    <name type="scientific">Sulfurimonas gotlandica (strain DSM 19862 / JCM 16533 / GD1)</name>
    <dbReference type="NCBI Taxonomy" id="929558"/>
    <lineage>
        <taxon>Bacteria</taxon>
        <taxon>Pseudomonadati</taxon>
        <taxon>Campylobacterota</taxon>
        <taxon>Epsilonproteobacteria</taxon>
        <taxon>Campylobacterales</taxon>
        <taxon>Sulfurimonadaceae</taxon>
        <taxon>Sulfurimonas</taxon>
    </lineage>
</organism>
<dbReference type="InterPro" id="IPR000014">
    <property type="entry name" value="PAS"/>
</dbReference>
<dbReference type="EC" id="2.7.13.3" evidence="3"/>
<dbReference type="GO" id="GO:0005524">
    <property type="term" value="F:ATP binding"/>
    <property type="evidence" value="ECO:0007669"/>
    <property type="project" value="UniProtKB-KW"/>
</dbReference>
<keyword evidence="12 13" id="KW-0472">Membrane</keyword>
<protein>
    <recommendedName>
        <fullName evidence="3">histidine kinase</fullName>
        <ecNumber evidence="3">2.7.13.3</ecNumber>
    </recommendedName>
</protein>
<dbReference type="Gene3D" id="1.10.287.130">
    <property type="match status" value="1"/>
</dbReference>
<evidence type="ECO:0000256" key="4">
    <source>
        <dbReference type="ARBA" id="ARBA00022553"/>
    </source>
</evidence>
<evidence type="ECO:0000256" key="5">
    <source>
        <dbReference type="ARBA" id="ARBA00022679"/>
    </source>
</evidence>
<dbReference type="SUPFAM" id="SSF47384">
    <property type="entry name" value="Homodimeric domain of signal transducing histidine kinase"/>
    <property type="match status" value="1"/>
</dbReference>
<dbReference type="OrthoDB" id="9759607at2"/>
<keyword evidence="17" id="KW-1185">Reference proteome</keyword>
<evidence type="ECO:0000256" key="8">
    <source>
        <dbReference type="ARBA" id="ARBA00022777"/>
    </source>
</evidence>
<dbReference type="PATRIC" id="fig|929558.5.peg.21"/>
<dbReference type="CDD" id="cd00130">
    <property type="entry name" value="PAS"/>
    <property type="match status" value="1"/>
</dbReference>
<evidence type="ECO:0000259" key="15">
    <source>
        <dbReference type="PROSITE" id="PS50112"/>
    </source>
</evidence>
<gene>
    <name evidence="16" type="ORF">SMGD1_0022</name>
</gene>
<dbReference type="PROSITE" id="PS50109">
    <property type="entry name" value="HIS_KIN"/>
    <property type="match status" value="1"/>
</dbReference>
<dbReference type="CDD" id="cd00082">
    <property type="entry name" value="HisKA"/>
    <property type="match status" value="1"/>
</dbReference>
<evidence type="ECO:0000256" key="11">
    <source>
        <dbReference type="ARBA" id="ARBA00023012"/>
    </source>
</evidence>
<dbReference type="HOGENOM" id="CLU_000445_133_3_7"/>
<evidence type="ECO:0000313" key="16">
    <source>
        <dbReference type="EMBL" id="EHP28549.1"/>
    </source>
</evidence>
<dbReference type="AlphaFoldDB" id="B6BL96"/>
<feature type="transmembrane region" description="Helical" evidence="13">
    <location>
        <begin position="165"/>
        <end position="183"/>
    </location>
</feature>
<feature type="domain" description="PAS" evidence="15">
    <location>
        <begin position="199"/>
        <end position="254"/>
    </location>
</feature>
<name>B6BL96_SULGG</name>
<dbReference type="NCBIfam" id="TIGR00229">
    <property type="entry name" value="sensory_box"/>
    <property type="match status" value="1"/>
</dbReference>
<dbReference type="InterPro" id="IPR003594">
    <property type="entry name" value="HATPase_dom"/>
</dbReference>
<dbReference type="SMART" id="SM00091">
    <property type="entry name" value="PAS"/>
    <property type="match status" value="1"/>
</dbReference>
<dbReference type="RefSeq" id="WP_008338536.1">
    <property type="nucleotide sequence ID" value="NZ_AFRZ01000001.1"/>
</dbReference>
<dbReference type="InterPro" id="IPR004358">
    <property type="entry name" value="Sig_transdc_His_kin-like_C"/>
</dbReference>
<dbReference type="PANTHER" id="PTHR43065:SF10">
    <property type="entry name" value="PEROXIDE STRESS-ACTIVATED HISTIDINE KINASE MAK3"/>
    <property type="match status" value="1"/>
</dbReference>
<comment type="caution">
    <text evidence="16">The sequence shown here is derived from an EMBL/GenBank/DDBJ whole genome shotgun (WGS) entry which is preliminary data.</text>
</comment>
<dbReference type="Pfam" id="PF00512">
    <property type="entry name" value="HisKA"/>
    <property type="match status" value="1"/>
</dbReference>
<evidence type="ECO:0000256" key="10">
    <source>
        <dbReference type="ARBA" id="ARBA00022989"/>
    </source>
</evidence>
<evidence type="ECO:0000256" key="7">
    <source>
        <dbReference type="ARBA" id="ARBA00022741"/>
    </source>
</evidence>
<dbReference type="Pfam" id="PF13426">
    <property type="entry name" value="PAS_9"/>
    <property type="match status" value="1"/>
</dbReference>
<dbReference type="InterPro" id="IPR036097">
    <property type="entry name" value="HisK_dim/P_sf"/>
</dbReference>
<dbReference type="Gene3D" id="3.30.450.20">
    <property type="entry name" value="PAS domain"/>
    <property type="match status" value="1"/>
</dbReference>
<keyword evidence="9" id="KW-0067">ATP-binding</keyword>
<keyword evidence="4" id="KW-0597">Phosphoprotein</keyword>
<feature type="domain" description="Histidine kinase" evidence="14">
    <location>
        <begin position="342"/>
        <end position="566"/>
    </location>
</feature>